<feature type="region of interest" description="Disordered" evidence="1">
    <location>
        <begin position="746"/>
        <end position="834"/>
    </location>
</feature>
<dbReference type="SMART" id="SM00710">
    <property type="entry name" value="PbH1"/>
    <property type="match status" value="7"/>
</dbReference>
<dbReference type="PANTHER" id="PTHR11319:SF35">
    <property type="entry name" value="OUTER MEMBRANE PROTEIN PMPC-RELATED"/>
    <property type="match status" value="1"/>
</dbReference>
<proteinExistence type="predicted"/>
<protein>
    <submittedName>
        <fullName evidence="3">Uncharacterized protein</fullName>
    </submittedName>
</protein>
<dbReference type="InterPro" id="IPR006626">
    <property type="entry name" value="PbH1"/>
</dbReference>
<dbReference type="PANTHER" id="PTHR11319">
    <property type="entry name" value="G PROTEIN-COUPLED RECEPTOR-RELATED"/>
    <property type="match status" value="1"/>
</dbReference>
<dbReference type="Proteomes" id="UP000727857">
    <property type="component" value="Unassembled WGS sequence"/>
</dbReference>
<keyword evidence="2" id="KW-0472">Membrane</keyword>
<reference evidence="3" key="1">
    <citation type="submission" date="2020-10" db="EMBL/GenBank/DDBJ databases">
        <authorList>
            <person name="Gilroy R."/>
        </authorList>
    </citation>
    <scope>NUCLEOTIDE SEQUENCE</scope>
    <source>
        <strain evidence="3">517</strain>
    </source>
</reference>
<dbReference type="Gene3D" id="2.160.20.20">
    <property type="match status" value="1"/>
</dbReference>
<keyword evidence="2" id="KW-1133">Transmembrane helix</keyword>
<sequence>MNTTSDSRNFLTFLTLFVAVIMILALSAGPSSLTQNTAFASGTHDHADGGWTAFTESADHTLGAGKYYLTENVKLTGPVEVSGEVTLCLNGFLLEGAGESYVIGVRNGAVFTLCDCNSYAEHKFYKTAETEAAVFYEDESEVPAGAETYTVTGGVIGGGNNEFTGGGVYVYGAVFNMEGGNIAGNFAQNGGGIYLGGSSSEFNMTGGNVIYNEAFRGGGIANGINTGGGYGTIDISGGTVSGNTAAEGGGIALGSTSGYDQKVGGKLILSGTSEISRNKATYQGGGVWLAGEAEFELNGGSVSYNEAPYGGGVYAASRSTGKYGKVNLVSGDISHNTASVSGGGVGLKGGIFEMSGGSVVNNEAAKNGGGAYSEYGHEITVSGGNIGNNVAGENGGGICANLGGLTVDGGEITDNRAGVYGGGIYSSANTEIKNGSVYANFAVSGGGGIYKCADTDFRMSGGSITLNTVGAEATGSAVYCSESDNFYTDKLILSGGEIKATDVNKDKAITLYDYGLTVSGGYVDGGVYTTGDGSSPISVIGGYYSEETYIPEPDRGYITVNTDAGLDADYREGYPYAVYLDGKLKLGRIYNISVVYDGEPIEIGTELELSVPVDSPVIFEHKIRGDTEYSAGLPSGAGYFDIKVTAISDFVNAGSSAKAYYEQGDYAELTSFYIAKASPERPELPASVTMVSGEKLSSITLPEGWAWSEPDESYNIPGDYSVSVEFVPEDAENYYTVTQYITVTVSPREGGETDPDEPGGSTDPDEPSGTTDPDEPSGEIDPDEPSGTTDPDEPSGGSTVVPGGSENDPEGGVKPSAGSDSGQGGAESPEGEGLSGGEIAGIVVGSAAGALLIAYGIIAVLYKKKLIAGAVLRKLYPFIK</sequence>
<reference evidence="3" key="2">
    <citation type="journal article" date="2021" name="PeerJ">
        <title>Extensive microbial diversity within the chicken gut microbiome revealed by metagenomics and culture.</title>
        <authorList>
            <person name="Gilroy R."/>
            <person name="Ravi A."/>
            <person name="Getino M."/>
            <person name="Pursley I."/>
            <person name="Horton D.L."/>
            <person name="Alikhan N.F."/>
            <person name="Baker D."/>
            <person name="Gharbi K."/>
            <person name="Hall N."/>
            <person name="Watson M."/>
            <person name="Adriaenssens E.M."/>
            <person name="Foster-Nyarko E."/>
            <person name="Jarju S."/>
            <person name="Secka A."/>
            <person name="Antonio M."/>
            <person name="Oren A."/>
            <person name="Chaudhuri R.R."/>
            <person name="La Ragione R."/>
            <person name="Hildebrand F."/>
            <person name="Pallen M.J."/>
        </authorList>
    </citation>
    <scope>NUCLEOTIDE SEQUENCE</scope>
    <source>
        <strain evidence="3">517</strain>
    </source>
</reference>
<evidence type="ECO:0000313" key="4">
    <source>
        <dbReference type="Proteomes" id="UP000727857"/>
    </source>
</evidence>
<gene>
    <name evidence="3" type="ORF">IAB16_05930</name>
</gene>
<dbReference type="AlphaFoldDB" id="A0A940IDK5"/>
<accession>A0A940IDK5</accession>
<feature type="transmembrane region" description="Helical" evidence="2">
    <location>
        <begin position="839"/>
        <end position="862"/>
    </location>
</feature>
<dbReference type="EMBL" id="JADINF010000151">
    <property type="protein sequence ID" value="MBO8424540.1"/>
    <property type="molecule type" value="Genomic_DNA"/>
</dbReference>
<evidence type="ECO:0000256" key="1">
    <source>
        <dbReference type="SAM" id="MobiDB-lite"/>
    </source>
</evidence>
<dbReference type="InterPro" id="IPR012332">
    <property type="entry name" value="Autotransporter_pectin_lyase_C"/>
</dbReference>
<keyword evidence="2" id="KW-0812">Transmembrane</keyword>
<evidence type="ECO:0000256" key="2">
    <source>
        <dbReference type="SAM" id="Phobius"/>
    </source>
</evidence>
<feature type="compositionally biased region" description="Low complexity" evidence="1">
    <location>
        <begin position="794"/>
        <end position="805"/>
    </location>
</feature>
<feature type="compositionally biased region" description="Acidic residues" evidence="1">
    <location>
        <begin position="772"/>
        <end position="784"/>
    </location>
</feature>
<comment type="caution">
    <text evidence="3">The sequence shown here is derived from an EMBL/GenBank/DDBJ whole genome shotgun (WGS) entry which is preliminary data.</text>
</comment>
<evidence type="ECO:0000313" key="3">
    <source>
        <dbReference type="EMBL" id="MBO8424540.1"/>
    </source>
</evidence>
<organism evidence="3 4">
    <name type="scientific">Candidatus Stercoripulliclostridium pullicola</name>
    <dbReference type="NCBI Taxonomy" id="2840953"/>
    <lineage>
        <taxon>Bacteria</taxon>
        <taxon>Bacillati</taxon>
        <taxon>Bacillota</taxon>
        <taxon>Clostridia</taxon>
        <taxon>Eubacteriales</taxon>
        <taxon>Candidatus Stercoripulliclostridium</taxon>
    </lineage>
</organism>
<name>A0A940IDK5_9FIRM</name>